<dbReference type="PROSITE" id="PS51257">
    <property type="entry name" value="PROKAR_LIPOPROTEIN"/>
    <property type="match status" value="1"/>
</dbReference>
<evidence type="ECO:0000313" key="2">
    <source>
        <dbReference type="EMBL" id="CAJ0590944.1"/>
    </source>
</evidence>
<comment type="caution">
    <text evidence="2">The sequence shown here is derived from an EMBL/GenBank/DDBJ whole genome shotgun (WGS) entry which is preliminary data.</text>
</comment>
<name>A0AA36DQT7_CYLNA</name>
<dbReference type="Proteomes" id="UP001176961">
    <property type="component" value="Unassembled WGS sequence"/>
</dbReference>
<dbReference type="AlphaFoldDB" id="A0AA36DQT7"/>
<feature type="chain" id="PRO_5041335357" evidence="1">
    <location>
        <begin position="19"/>
        <end position="176"/>
    </location>
</feature>
<evidence type="ECO:0000313" key="3">
    <source>
        <dbReference type="Proteomes" id="UP001176961"/>
    </source>
</evidence>
<keyword evidence="1" id="KW-0732">Signal</keyword>
<sequence>MVGKTVLIILISLPLTLGACYKKYPLLLKNDDRGRRVEKLNEMLEESLAQLPVSWTYSCGRLLLAMFELKKELLELRSRVTSKIKSTRYYVMLIEGHDLSETTKNIAKSVAKKWKKVFKKLKRIGLESRAIDFGCAMEDQLLKRTFTRRKPLTQKVVLCLFQPSFSKLINGLNRRE</sequence>
<proteinExistence type="predicted"/>
<dbReference type="EMBL" id="CATQJL010000001">
    <property type="protein sequence ID" value="CAJ0590944.1"/>
    <property type="molecule type" value="Genomic_DNA"/>
</dbReference>
<accession>A0AA36DQT7</accession>
<keyword evidence="3" id="KW-1185">Reference proteome</keyword>
<evidence type="ECO:0000256" key="1">
    <source>
        <dbReference type="SAM" id="SignalP"/>
    </source>
</evidence>
<reference evidence="2" key="1">
    <citation type="submission" date="2023-07" db="EMBL/GenBank/DDBJ databases">
        <authorList>
            <consortium name="CYATHOMIX"/>
        </authorList>
    </citation>
    <scope>NUCLEOTIDE SEQUENCE</scope>
    <source>
        <strain evidence="2">N/A</strain>
    </source>
</reference>
<gene>
    <name evidence="2" type="ORF">CYNAS_LOCUS2927</name>
</gene>
<protein>
    <submittedName>
        <fullName evidence="2">Uncharacterized protein</fullName>
    </submittedName>
</protein>
<organism evidence="2 3">
    <name type="scientific">Cylicocyclus nassatus</name>
    <name type="common">Nematode worm</name>
    <dbReference type="NCBI Taxonomy" id="53992"/>
    <lineage>
        <taxon>Eukaryota</taxon>
        <taxon>Metazoa</taxon>
        <taxon>Ecdysozoa</taxon>
        <taxon>Nematoda</taxon>
        <taxon>Chromadorea</taxon>
        <taxon>Rhabditida</taxon>
        <taxon>Rhabditina</taxon>
        <taxon>Rhabditomorpha</taxon>
        <taxon>Strongyloidea</taxon>
        <taxon>Strongylidae</taxon>
        <taxon>Cylicocyclus</taxon>
    </lineage>
</organism>
<feature type="signal peptide" evidence="1">
    <location>
        <begin position="1"/>
        <end position="18"/>
    </location>
</feature>